<proteinExistence type="predicted"/>
<evidence type="ECO:0000256" key="3">
    <source>
        <dbReference type="ARBA" id="ARBA00023002"/>
    </source>
</evidence>
<gene>
    <name evidence="6" type="ORF">DFR51_1861</name>
    <name evidence="5" type="ORF">SmB9_00650</name>
</gene>
<dbReference type="RefSeq" id="WP_121050126.1">
    <property type="nucleotide sequence ID" value="NZ_AP018711.1"/>
</dbReference>
<evidence type="ECO:0000256" key="1">
    <source>
        <dbReference type="ARBA" id="ARBA00022630"/>
    </source>
</evidence>
<dbReference type="KEGG" id="smic:SmB9_00650"/>
<dbReference type="InterPro" id="IPR029479">
    <property type="entry name" value="Nitroreductase"/>
</dbReference>
<keyword evidence="8" id="KW-1185">Reference proteome</keyword>
<feature type="domain" description="Nitroreductase" evidence="4">
    <location>
        <begin position="32"/>
        <end position="200"/>
    </location>
</feature>
<evidence type="ECO:0000259" key="4">
    <source>
        <dbReference type="Pfam" id="PF00881"/>
    </source>
</evidence>
<evidence type="ECO:0000313" key="8">
    <source>
        <dbReference type="Proteomes" id="UP000276029"/>
    </source>
</evidence>
<evidence type="ECO:0000313" key="7">
    <source>
        <dbReference type="Proteomes" id="UP000275727"/>
    </source>
</evidence>
<dbReference type="InterPro" id="IPR000415">
    <property type="entry name" value="Nitroreductase-like"/>
</dbReference>
<evidence type="ECO:0000313" key="5">
    <source>
        <dbReference type="EMBL" id="BBE32407.1"/>
    </source>
</evidence>
<dbReference type="EMBL" id="AP018711">
    <property type="protein sequence ID" value="BBE32407.1"/>
    <property type="molecule type" value="Genomic_DNA"/>
</dbReference>
<dbReference type="InterPro" id="IPR050627">
    <property type="entry name" value="Nitroreductase/BluB"/>
</dbReference>
<dbReference type="PANTHER" id="PTHR23026">
    <property type="entry name" value="NADPH NITROREDUCTASE"/>
    <property type="match status" value="1"/>
</dbReference>
<reference evidence="5 7" key="1">
    <citation type="submission" date="2018-06" db="EMBL/GenBank/DDBJ databases">
        <title>Complete Genome Sequence of the Microcystin-Degrading Bacterium Sphingosinicella microcystinivorans Strain B-9.</title>
        <authorList>
            <person name="Jin H."/>
            <person name="Nishizawa T."/>
            <person name="Guo Y."/>
            <person name="Nishizawa A."/>
            <person name="Park H."/>
            <person name="Kato H."/>
            <person name="Tsuji K."/>
            <person name="Harada K."/>
        </authorList>
    </citation>
    <scope>NUCLEOTIDE SEQUENCE [LARGE SCALE GENOMIC DNA]</scope>
    <source>
        <strain evidence="5 7">B9</strain>
    </source>
</reference>
<sequence length="224" mass="24834">MKEHEAVPLMDHVELPPDRMLDEAQEFLARMKKRHTVREFSDRPVERAVIEAAIAAAGLAPSGANHQPWHFCAIGTPEAKATLRELAEKEEREFYAGKAGEAWLDALAPLGTDAHKPYLEHAPWIIAIFGQRKGGIREDGEQQNYYVPESVGIAMGFLIAALHHAGLCMLTHTPKPMTFLNDLCSRPTSEKPYLLLVVGYPGKDATVPLHALKKKPLDQIASFI</sequence>
<dbReference type="PANTHER" id="PTHR23026:SF90">
    <property type="entry name" value="IODOTYROSINE DEIODINASE 1"/>
    <property type="match status" value="1"/>
</dbReference>
<dbReference type="CDD" id="cd02144">
    <property type="entry name" value="iodotyrosine_dehalogenase"/>
    <property type="match status" value="1"/>
</dbReference>
<organism evidence="5 7">
    <name type="scientific">Sphingosinicella microcystinivorans</name>
    <dbReference type="NCBI Taxonomy" id="335406"/>
    <lineage>
        <taxon>Bacteria</taxon>
        <taxon>Pseudomonadati</taxon>
        <taxon>Pseudomonadota</taxon>
        <taxon>Alphaproteobacteria</taxon>
        <taxon>Sphingomonadales</taxon>
        <taxon>Sphingosinicellaceae</taxon>
        <taxon>Sphingosinicella</taxon>
    </lineage>
</organism>
<name>A0AAD1D213_SPHMI</name>
<accession>A0AAD1D213</accession>
<evidence type="ECO:0000313" key="6">
    <source>
        <dbReference type="EMBL" id="RKS88660.1"/>
    </source>
</evidence>
<dbReference type="Proteomes" id="UP000276029">
    <property type="component" value="Unassembled WGS sequence"/>
</dbReference>
<dbReference type="GO" id="GO:0016491">
    <property type="term" value="F:oxidoreductase activity"/>
    <property type="evidence" value="ECO:0007669"/>
    <property type="project" value="UniProtKB-KW"/>
</dbReference>
<dbReference type="AlphaFoldDB" id="A0AAD1D213"/>
<keyword evidence="2" id="KW-0288">FMN</keyword>
<reference evidence="6 8" key="2">
    <citation type="submission" date="2018-10" db="EMBL/GenBank/DDBJ databases">
        <title>Genomic Encyclopedia of Type Strains, Phase IV (KMG-IV): sequencing the most valuable type-strain genomes for metagenomic binning, comparative biology and taxonomic classification.</title>
        <authorList>
            <person name="Goeker M."/>
        </authorList>
    </citation>
    <scope>NUCLEOTIDE SEQUENCE [LARGE SCALE GENOMIC DNA]</scope>
    <source>
        <strain evidence="6 8">DSM 19791</strain>
    </source>
</reference>
<keyword evidence="1" id="KW-0285">Flavoprotein</keyword>
<evidence type="ECO:0000256" key="2">
    <source>
        <dbReference type="ARBA" id="ARBA00022643"/>
    </source>
</evidence>
<dbReference type="SUPFAM" id="SSF55469">
    <property type="entry name" value="FMN-dependent nitroreductase-like"/>
    <property type="match status" value="1"/>
</dbReference>
<protein>
    <submittedName>
        <fullName evidence="6">Nitroreductase</fullName>
    </submittedName>
    <submittedName>
        <fullName evidence="5">Oxidoreductase</fullName>
    </submittedName>
</protein>
<dbReference type="Gene3D" id="3.40.109.10">
    <property type="entry name" value="NADH Oxidase"/>
    <property type="match status" value="1"/>
</dbReference>
<keyword evidence="3" id="KW-0560">Oxidoreductase</keyword>
<dbReference type="EMBL" id="RBWX01000008">
    <property type="protein sequence ID" value="RKS88660.1"/>
    <property type="molecule type" value="Genomic_DNA"/>
</dbReference>
<dbReference type="Proteomes" id="UP000275727">
    <property type="component" value="Chromosome"/>
</dbReference>
<dbReference type="Pfam" id="PF00881">
    <property type="entry name" value="Nitroreductase"/>
    <property type="match status" value="1"/>
</dbReference>